<sequence length="310" mass="35504">MKARKLQSIKISNRSPEVNHLLSADDSLFFTLANVKFAKKIKEILSLYEKVLGQAGNLVKSSITFGKKVKVENKTKVRHILNIHNEGEGGKYLGIPEQFGRKKSTMFQYIIEKVKEKTQGWNKKFLSSGGKKVLLKSVALAIPIYSMNVFKFPKENFQDINSCLAKFWWNSSESNNSMHWLAWERLGTPKRSGGLGFRDLELFNDALLGKQSWRLMQQAHSLMVKLPSDPPRPPRPRGNIIPTILSEWNMTTPTSWNTEKLTEQVHPDDLELIQRIKLYSQDNYDILGGHYTKTGIYPVKLSYHLAVQLD</sequence>
<dbReference type="PANTHER" id="PTHR33116">
    <property type="entry name" value="REVERSE TRANSCRIPTASE ZINC-BINDING DOMAIN-CONTAINING PROTEIN-RELATED-RELATED"/>
    <property type="match status" value="1"/>
</dbReference>
<evidence type="ECO:0000313" key="2">
    <source>
        <dbReference type="RefSeq" id="XP_010480735.1"/>
    </source>
</evidence>
<name>A0ABM0X4W7_CAMSA</name>
<dbReference type="RefSeq" id="XP_010480735.1">
    <property type="nucleotide sequence ID" value="XM_010482433.1"/>
</dbReference>
<organism evidence="1 2">
    <name type="scientific">Camelina sativa</name>
    <name type="common">False flax</name>
    <name type="synonym">Myagrum sativum</name>
    <dbReference type="NCBI Taxonomy" id="90675"/>
    <lineage>
        <taxon>Eukaryota</taxon>
        <taxon>Viridiplantae</taxon>
        <taxon>Streptophyta</taxon>
        <taxon>Embryophyta</taxon>
        <taxon>Tracheophyta</taxon>
        <taxon>Spermatophyta</taxon>
        <taxon>Magnoliopsida</taxon>
        <taxon>eudicotyledons</taxon>
        <taxon>Gunneridae</taxon>
        <taxon>Pentapetalae</taxon>
        <taxon>rosids</taxon>
        <taxon>malvids</taxon>
        <taxon>Brassicales</taxon>
        <taxon>Brassicaceae</taxon>
        <taxon>Camelineae</taxon>
        <taxon>Camelina</taxon>
    </lineage>
</organism>
<accession>A0ABM0X4W7</accession>
<reference evidence="2" key="2">
    <citation type="submission" date="2025-08" db="UniProtKB">
        <authorList>
            <consortium name="RefSeq"/>
        </authorList>
    </citation>
    <scope>IDENTIFICATION</scope>
    <source>
        <tissue evidence="2">Leaf</tissue>
    </source>
</reference>
<gene>
    <name evidence="2" type="primary">LOC104759525</name>
</gene>
<dbReference type="Proteomes" id="UP000694864">
    <property type="component" value="Chromosome 17"/>
</dbReference>
<proteinExistence type="predicted"/>
<reference evidence="1" key="1">
    <citation type="journal article" date="2014" name="Nat. Commun.">
        <title>The emerging biofuel crop Camelina sativa retains a highly undifferentiated hexaploid genome structure.</title>
        <authorList>
            <person name="Kagale S."/>
            <person name="Koh C."/>
            <person name="Nixon J."/>
            <person name="Bollina V."/>
            <person name="Clarke W.E."/>
            <person name="Tuteja R."/>
            <person name="Spillane C."/>
            <person name="Robinson S.J."/>
            <person name="Links M.G."/>
            <person name="Clarke C."/>
            <person name="Higgins E.E."/>
            <person name="Huebert T."/>
            <person name="Sharpe A.G."/>
            <person name="Parkin I.A."/>
        </authorList>
    </citation>
    <scope>NUCLEOTIDE SEQUENCE [LARGE SCALE GENOMIC DNA]</scope>
    <source>
        <strain evidence="1">cv. DH55</strain>
    </source>
</reference>
<protein>
    <submittedName>
        <fullName evidence="2">Uncharacterized protein LOC104759525</fullName>
    </submittedName>
</protein>
<dbReference type="GeneID" id="104759525"/>
<dbReference type="PANTHER" id="PTHR33116:SF86">
    <property type="entry name" value="REVERSE TRANSCRIPTASE DOMAIN-CONTAINING PROTEIN"/>
    <property type="match status" value="1"/>
</dbReference>
<evidence type="ECO:0000313" key="1">
    <source>
        <dbReference type="Proteomes" id="UP000694864"/>
    </source>
</evidence>
<keyword evidence="1" id="KW-1185">Reference proteome</keyword>